<feature type="region of interest" description="Disordered" evidence="1">
    <location>
        <begin position="179"/>
        <end position="201"/>
    </location>
</feature>
<dbReference type="VEuPathDB" id="TriTrypDB:TRSC58_05701"/>
<dbReference type="AlphaFoldDB" id="A0A061J035"/>
<dbReference type="OrthoDB" id="247398at2759"/>
<gene>
    <name evidence="2" type="ORF">TRSC58_05701</name>
</gene>
<sequence length="243" mass="27064">MALAIPTAARCPFGRGRQARWETWSSITSLEQRPQLTATVIGAASITREDRETIIEAYRQQLQHLTVSAFSVKTRLRRIAEKKDKHHLGELLLQFVSSHINDAAALWELIDQVEELPDVTAQTRATSLTASPLCCGGKRELLRSGTPPDYDASIEAAMQDVAWPTPPNSVEQHLSSIEKNEEGKQKEWVGTSPPSHTQSDGMGFPSVASSPHAVDAEWRRRLQRLQERRSVIDKVLSKLPIIS</sequence>
<protein>
    <submittedName>
        <fullName evidence="2">Uncharacterized protein</fullName>
    </submittedName>
</protein>
<name>A0A061J035_TRYRA</name>
<proteinExistence type="predicted"/>
<accession>A0A061J035</accession>
<organism evidence="2 3">
    <name type="scientific">Trypanosoma rangeli SC58</name>
    <dbReference type="NCBI Taxonomy" id="429131"/>
    <lineage>
        <taxon>Eukaryota</taxon>
        <taxon>Discoba</taxon>
        <taxon>Euglenozoa</taxon>
        <taxon>Kinetoplastea</taxon>
        <taxon>Metakinetoplastina</taxon>
        <taxon>Trypanosomatida</taxon>
        <taxon>Trypanosomatidae</taxon>
        <taxon>Trypanosoma</taxon>
        <taxon>Herpetosoma</taxon>
    </lineage>
</organism>
<evidence type="ECO:0000313" key="2">
    <source>
        <dbReference type="EMBL" id="ESL06622.1"/>
    </source>
</evidence>
<dbReference type="Proteomes" id="UP000031737">
    <property type="component" value="Unassembled WGS sequence"/>
</dbReference>
<evidence type="ECO:0000313" key="3">
    <source>
        <dbReference type="Proteomes" id="UP000031737"/>
    </source>
</evidence>
<keyword evidence="3" id="KW-1185">Reference proteome</keyword>
<evidence type="ECO:0000256" key="1">
    <source>
        <dbReference type="SAM" id="MobiDB-lite"/>
    </source>
</evidence>
<comment type="caution">
    <text evidence="2">The sequence shown here is derived from an EMBL/GenBank/DDBJ whole genome shotgun (WGS) entry which is preliminary data.</text>
</comment>
<reference evidence="2 3" key="1">
    <citation type="submission" date="2013-07" db="EMBL/GenBank/DDBJ databases">
        <authorList>
            <person name="Stoco P.H."/>
            <person name="Wagner G."/>
            <person name="Gerber A."/>
            <person name="Zaha A."/>
            <person name="Thompson C."/>
            <person name="Bartholomeu D.C."/>
            <person name="Luckemeyer D.D."/>
            <person name="Bahia D."/>
            <person name="Loreto E."/>
            <person name="Prestes E.B."/>
            <person name="Lima F.M."/>
            <person name="Rodrigues-Luiz G."/>
            <person name="Vallejo G.A."/>
            <person name="Filho J.F."/>
            <person name="Monteiro K.M."/>
            <person name="Tyler K.M."/>
            <person name="de Almeida L.G."/>
            <person name="Ortiz M.F."/>
            <person name="Siervo M.A."/>
            <person name="de Moraes M.H."/>
            <person name="Cunha O.L."/>
            <person name="Mendonca-Neto R."/>
            <person name="Silva R."/>
            <person name="Teixeira S.M."/>
            <person name="Murta S.M."/>
            <person name="Sincero T.C."/>
            <person name="Mendes T.A."/>
            <person name="Urmenyi T.P."/>
            <person name="Silva V.G."/>
            <person name="da Rocha W.D."/>
            <person name="Andersson B."/>
            <person name="Romanha A.J."/>
            <person name="Steindel M."/>
            <person name="de Vasconcelos A.T."/>
            <person name="Grisard E.C."/>
        </authorList>
    </citation>
    <scope>NUCLEOTIDE SEQUENCE [LARGE SCALE GENOMIC DNA]</scope>
    <source>
        <strain evidence="2 3">SC58</strain>
    </source>
</reference>
<dbReference type="EMBL" id="AUPL01005701">
    <property type="protein sequence ID" value="ESL06622.1"/>
    <property type="molecule type" value="Genomic_DNA"/>
</dbReference>